<name>A0A3N0CB19_9ACTN</name>
<dbReference type="RefSeq" id="WP_123229403.1">
    <property type="nucleotide sequence ID" value="NZ_RJSE01000009.1"/>
</dbReference>
<proteinExistence type="inferred from homology"/>
<evidence type="ECO:0000256" key="2">
    <source>
        <dbReference type="RuleBase" id="RU003457"/>
    </source>
</evidence>
<dbReference type="AlphaFoldDB" id="A0A3N0CB19"/>
<dbReference type="PANTHER" id="PTHR43212:SF3">
    <property type="entry name" value="QUERCETIN 2,3-DIOXYGENASE"/>
    <property type="match status" value="1"/>
</dbReference>
<dbReference type="EMBL" id="RJSE01000009">
    <property type="protein sequence ID" value="RNL60650.1"/>
    <property type="molecule type" value="Genomic_DNA"/>
</dbReference>
<dbReference type="Gene3D" id="2.60.120.10">
    <property type="entry name" value="Jelly Rolls"/>
    <property type="match status" value="1"/>
</dbReference>
<sequence>MSIEVRRGDERFVTRAEGRTTRHSFSFGSHYDPANLGFAAMTALNDEELPDGTGYPDHAHADTEIVTWVLDGALRHTDAAGNTGLLLPGDVQRISAGAGIVHAEVTEPGVRTRFLQTWLRPDESGGAASYAVSRGGTGSDLTEVVGPGGLGLGVAGARLYVATAAAGEIRLPDAPLLHVFVADGQVEVGAVRLTAGDARRGEHGAGVLDANDAARRQDERPGTTLRAGDAARLADHGESTLRVLEAGPVAVWAFGT</sequence>
<evidence type="ECO:0000313" key="4">
    <source>
        <dbReference type="EMBL" id="RNL60650.1"/>
    </source>
</evidence>
<dbReference type="OrthoDB" id="321327at2"/>
<keyword evidence="5" id="KW-1185">Reference proteome</keyword>
<dbReference type="InterPro" id="IPR014710">
    <property type="entry name" value="RmlC-like_jellyroll"/>
</dbReference>
<dbReference type="PANTHER" id="PTHR43212">
    <property type="entry name" value="QUERCETIN 2,3-DIOXYGENASE"/>
    <property type="match status" value="1"/>
</dbReference>
<comment type="caution">
    <text evidence="4">The sequence shown here is derived from an EMBL/GenBank/DDBJ whole genome shotgun (WGS) entry which is preliminary data.</text>
</comment>
<evidence type="ECO:0000256" key="1">
    <source>
        <dbReference type="ARBA" id="ARBA00008416"/>
    </source>
</evidence>
<gene>
    <name evidence="4" type="ORF">EFK50_20265</name>
</gene>
<dbReference type="InterPro" id="IPR003829">
    <property type="entry name" value="Pirin_N_dom"/>
</dbReference>
<protein>
    <submittedName>
        <fullName evidence="4">Pirin family protein</fullName>
    </submittedName>
</protein>
<dbReference type="Pfam" id="PF02678">
    <property type="entry name" value="Pirin"/>
    <property type="match status" value="1"/>
</dbReference>
<dbReference type="Proteomes" id="UP000267128">
    <property type="component" value="Unassembled WGS sequence"/>
</dbReference>
<dbReference type="SUPFAM" id="SSF51182">
    <property type="entry name" value="RmlC-like cupins"/>
    <property type="match status" value="1"/>
</dbReference>
<dbReference type="InterPro" id="IPR012093">
    <property type="entry name" value="Pirin"/>
</dbReference>
<organism evidence="4 5">
    <name type="scientific">Nocardioides marmoriginsengisoli</name>
    <dbReference type="NCBI Taxonomy" id="661483"/>
    <lineage>
        <taxon>Bacteria</taxon>
        <taxon>Bacillati</taxon>
        <taxon>Actinomycetota</taxon>
        <taxon>Actinomycetes</taxon>
        <taxon>Propionibacteriales</taxon>
        <taxon>Nocardioidaceae</taxon>
        <taxon>Nocardioides</taxon>
    </lineage>
</organism>
<feature type="domain" description="Pirin N-terminal" evidence="3">
    <location>
        <begin position="14"/>
        <end position="119"/>
    </location>
</feature>
<dbReference type="InterPro" id="IPR011051">
    <property type="entry name" value="RmlC_Cupin_sf"/>
</dbReference>
<accession>A0A3N0CB19</accession>
<evidence type="ECO:0000313" key="5">
    <source>
        <dbReference type="Proteomes" id="UP000267128"/>
    </source>
</evidence>
<reference evidence="4 5" key="1">
    <citation type="submission" date="2018-11" db="EMBL/GenBank/DDBJ databases">
        <authorList>
            <person name="Li F."/>
        </authorList>
    </citation>
    <scope>NUCLEOTIDE SEQUENCE [LARGE SCALE GENOMIC DNA]</scope>
    <source>
        <strain evidence="4 5">Gsoil 097</strain>
    </source>
</reference>
<comment type="similarity">
    <text evidence="1 2">Belongs to the pirin family.</text>
</comment>
<evidence type="ECO:0000259" key="3">
    <source>
        <dbReference type="Pfam" id="PF02678"/>
    </source>
</evidence>